<accession>A0A652KWA2</accession>
<gene>
    <name evidence="1" type="ORF">EAO74_17285</name>
</gene>
<organism evidence="1">
    <name type="scientific">Streptomyces sp. gb1(2016)</name>
    <dbReference type="NCBI Taxonomy" id="1828321"/>
    <lineage>
        <taxon>Bacteria</taxon>
        <taxon>Bacillati</taxon>
        <taxon>Actinomycetota</taxon>
        <taxon>Actinomycetes</taxon>
        <taxon>Kitasatosporales</taxon>
        <taxon>Streptomycetaceae</taxon>
        <taxon>Streptomyces</taxon>
    </lineage>
</organism>
<dbReference type="RefSeq" id="WP_147984018.1">
    <property type="nucleotide sequence ID" value="NZ_RDBM01000035.1"/>
</dbReference>
<name>A0A652KWA2_9ACTN</name>
<comment type="caution">
    <text evidence="1">The sequence shown here is derived from an EMBL/GenBank/DDBJ whole genome shotgun (WGS) entry which is preliminary data.</text>
</comment>
<proteinExistence type="predicted"/>
<dbReference type="EMBL" id="RDBM01000035">
    <property type="protein sequence ID" value="TXS27744.1"/>
    <property type="molecule type" value="Genomic_DNA"/>
</dbReference>
<protein>
    <submittedName>
        <fullName evidence="1">Uncharacterized protein</fullName>
    </submittedName>
</protein>
<reference evidence="1" key="1">
    <citation type="submission" date="2018-10" db="EMBL/GenBank/DDBJ databases">
        <authorList>
            <person name="Hariharan J."/>
            <person name="Choudoir M.J."/>
            <person name="Diebold P."/>
            <person name="Panke-Buisse K."/>
            <person name="Campbell A.N."/>
            <person name="Buckley D.H."/>
        </authorList>
    </citation>
    <scope>NUCLEOTIDE SEQUENCE</scope>
    <source>
        <strain evidence="1">Gb1</strain>
    </source>
</reference>
<evidence type="ECO:0000313" key="1">
    <source>
        <dbReference type="EMBL" id="TXS27744.1"/>
    </source>
</evidence>
<sequence>MVVLLLVLAAGLVAMGCVRADQVRRWRRSLSPSAPEVPDSAFVVARVALFGMAGIGVFSAFQFMAVVADAEWSDDELSHAVGQATEELNGTSRFSDIYGEDSGFDEEFATMIEDEVVENGGGGAPQSGVDAGAAPLNKPSGADYTVQAAGADAAFCVHVVRTRSKGGDYEPPGIAGNPGTVTVPNYDFAVTSRKGEC</sequence>
<dbReference type="AlphaFoldDB" id="A0A652KWA2"/>